<dbReference type="EnsemblPlants" id="KQL00868">
    <property type="protein sequence ID" value="KQL00868"/>
    <property type="gene ID" value="SETIT_016018mg"/>
</dbReference>
<name>K3YP26_SETIT</name>
<keyword evidence="3" id="KW-1185">Reference proteome</keyword>
<evidence type="ECO:0000256" key="1">
    <source>
        <dbReference type="SAM" id="MobiDB-lite"/>
    </source>
</evidence>
<feature type="region of interest" description="Disordered" evidence="1">
    <location>
        <begin position="1"/>
        <end position="24"/>
    </location>
</feature>
<dbReference type="InParanoid" id="K3YP26"/>
<dbReference type="Proteomes" id="UP000004995">
    <property type="component" value="Unassembled WGS sequence"/>
</dbReference>
<dbReference type="HOGENOM" id="CLU_3127843_0_0_1"/>
<accession>K3YP26</accession>
<proteinExistence type="predicted"/>
<protein>
    <submittedName>
        <fullName evidence="2">Uncharacterized protein</fullName>
    </submittedName>
</protein>
<evidence type="ECO:0000313" key="3">
    <source>
        <dbReference type="Proteomes" id="UP000004995"/>
    </source>
</evidence>
<evidence type="ECO:0000313" key="2">
    <source>
        <dbReference type="EnsemblPlants" id="KQL00868"/>
    </source>
</evidence>
<reference evidence="3" key="1">
    <citation type="journal article" date="2012" name="Nat. Biotechnol.">
        <title>Reference genome sequence of the model plant Setaria.</title>
        <authorList>
            <person name="Bennetzen J.L."/>
            <person name="Schmutz J."/>
            <person name="Wang H."/>
            <person name="Percifield R."/>
            <person name="Hawkins J."/>
            <person name="Pontaroli A.C."/>
            <person name="Estep M."/>
            <person name="Feng L."/>
            <person name="Vaughn J.N."/>
            <person name="Grimwood J."/>
            <person name="Jenkins J."/>
            <person name="Barry K."/>
            <person name="Lindquist E."/>
            <person name="Hellsten U."/>
            <person name="Deshpande S."/>
            <person name="Wang X."/>
            <person name="Wu X."/>
            <person name="Mitros T."/>
            <person name="Triplett J."/>
            <person name="Yang X."/>
            <person name="Ye C.Y."/>
            <person name="Mauro-Herrera M."/>
            <person name="Wang L."/>
            <person name="Li P."/>
            <person name="Sharma M."/>
            <person name="Sharma R."/>
            <person name="Ronald P.C."/>
            <person name="Panaud O."/>
            <person name="Kellogg E.A."/>
            <person name="Brutnell T.P."/>
            <person name="Doust A.N."/>
            <person name="Tuskan G.A."/>
            <person name="Rokhsar D."/>
            <person name="Devos K.M."/>
        </authorList>
    </citation>
    <scope>NUCLEOTIDE SEQUENCE [LARGE SCALE GENOMIC DNA]</scope>
    <source>
        <strain evidence="3">cv. Yugu1</strain>
    </source>
</reference>
<dbReference type="AlphaFoldDB" id="K3YP26"/>
<dbReference type="Gramene" id="KQL00868">
    <property type="protein sequence ID" value="KQL00868"/>
    <property type="gene ID" value="SETIT_016018mg"/>
</dbReference>
<sequence>MSFASEFSGFGDSDSESSGSDGYSVKEGKRLSVFLARTVHLYFSLLISCP</sequence>
<dbReference type="EMBL" id="AGNK02003576">
    <property type="status" value="NOT_ANNOTATED_CDS"/>
    <property type="molecule type" value="Genomic_DNA"/>
</dbReference>
<organism evidence="2 3">
    <name type="scientific">Setaria italica</name>
    <name type="common">Foxtail millet</name>
    <name type="synonym">Panicum italicum</name>
    <dbReference type="NCBI Taxonomy" id="4555"/>
    <lineage>
        <taxon>Eukaryota</taxon>
        <taxon>Viridiplantae</taxon>
        <taxon>Streptophyta</taxon>
        <taxon>Embryophyta</taxon>
        <taxon>Tracheophyta</taxon>
        <taxon>Spermatophyta</taxon>
        <taxon>Magnoliopsida</taxon>
        <taxon>Liliopsida</taxon>
        <taxon>Poales</taxon>
        <taxon>Poaceae</taxon>
        <taxon>PACMAD clade</taxon>
        <taxon>Panicoideae</taxon>
        <taxon>Panicodae</taxon>
        <taxon>Paniceae</taxon>
        <taxon>Cenchrinae</taxon>
        <taxon>Setaria</taxon>
    </lineage>
</organism>
<feature type="compositionally biased region" description="Low complexity" evidence="1">
    <location>
        <begin position="1"/>
        <end position="23"/>
    </location>
</feature>
<reference evidence="2" key="2">
    <citation type="submission" date="2018-08" db="UniProtKB">
        <authorList>
            <consortium name="EnsemblPlants"/>
        </authorList>
    </citation>
    <scope>IDENTIFICATION</scope>
    <source>
        <strain evidence="2">Yugu1</strain>
    </source>
</reference>